<dbReference type="PANTHER" id="PTHR22916">
    <property type="entry name" value="GLYCOSYLTRANSFERASE"/>
    <property type="match status" value="1"/>
</dbReference>
<evidence type="ECO:0000313" key="2">
    <source>
        <dbReference type="EMBL" id="SFD36992.1"/>
    </source>
</evidence>
<dbReference type="InterPro" id="IPR001173">
    <property type="entry name" value="Glyco_trans_2-like"/>
</dbReference>
<dbReference type="EMBL" id="FOMJ01000004">
    <property type="protein sequence ID" value="SFD36992.1"/>
    <property type="molecule type" value="Genomic_DNA"/>
</dbReference>
<dbReference type="STRING" id="1123397.SAMN05660831_01547"/>
<dbReference type="Gene3D" id="3.90.550.10">
    <property type="entry name" value="Spore Coat Polysaccharide Biosynthesis Protein SpsA, Chain A"/>
    <property type="match status" value="1"/>
</dbReference>
<gene>
    <name evidence="2" type="ORF">SAMN05660831_01547</name>
</gene>
<evidence type="ECO:0000313" key="3">
    <source>
        <dbReference type="Proteomes" id="UP000198611"/>
    </source>
</evidence>
<keyword evidence="2" id="KW-0808">Transferase</keyword>
<dbReference type="Pfam" id="PF00535">
    <property type="entry name" value="Glycos_transf_2"/>
    <property type="match status" value="1"/>
</dbReference>
<reference evidence="2 3" key="1">
    <citation type="submission" date="2016-10" db="EMBL/GenBank/DDBJ databases">
        <authorList>
            <person name="de Groot N.N."/>
        </authorList>
    </citation>
    <scope>NUCLEOTIDE SEQUENCE [LARGE SCALE GENOMIC DNA]</scope>
    <source>
        <strain evidence="2 3">HL3</strain>
    </source>
</reference>
<dbReference type="RefSeq" id="WP_093428186.1">
    <property type="nucleotide sequence ID" value="NZ_FOMJ01000004.1"/>
</dbReference>
<evidence type="ECO:0000259" key="1">
    <source>
        <dbReference type="Pfam" id="PF00535"/>
    </source>
</evidence>
<organism evidence="2 3">
    <name type="scientific">Thiohalospira halophila DSM 15071</name>
    <dbReference type="NCBI Taxonomy" id="1123397"/>
    <lineage>
        <taxon>Bacteria</taxon>
        <taxon>Pseudomonadati</taxon>
        <taxon>Pseudomonadota</taxon>
        <taxon>Gammaproteobacteria</taxon>
        <taxon>Thiohalospirales</taxon>
        <taxon>Thiohalospiraceae</taxon>
        <taxon>Thiohalospira</taxon>
    </lineage>
</organism>
<dbReference type="OrthoDB" id="8350085at2"/>
<feature type="domain" description="Glycosyltransferase 2-like" evidence="1">
    <location>
        <begin position="6"/>
        <end position="127"/>
    </location>
</feature>
<dbReference type="PANTHER" id="PTHR22916:SF64">
    <property type="entry name" value="TRANSFERASE, PUTATIVE-RELATED"/>
    <property type="match status" value="1"/>
</dbReference>
<dbReference type="CDD" id="cd00761">
    <property type="entry name" value="Glyco_tranf_GTA_type"/>
    <property type="match status" value="1"/>
</dbReference>
<accession>A0A1I1RSD2</accession>
<name>A0A1I1RSD2_9GAMM</name>
<dbReference type="SUPFAM" id="SSF53448">
    <property type="entry name" value="Nucleotide-diphospho-sugar transferases"/>
    <property type="match status" value="1"/>
</dbReference>
<sequence>MLEIFLFSYNRGKYLKNCLDSIKKHAPNLKVTIFDDGSSDPETQDALAEYSEAYQVVVTDKVNNGHYVGGLYDNMNKALASAQEEFALFIQEDMQLVRDVNEQDIEHVKRFFDKYPDSIELHNAFLKGRQRAKDGEVLEIDENGPFYFRAPGGKGSVNFSAVGVINVGRLKRDSFEFRPFEAQNDEIIGQQYTRMGITPYPWMMWLPFSETSKFKRKGILQRYAEWKTAAGFYPYRPMTSAEVENLLSRGPEEFPYAEDWLSPQGLEGRSVWNFSDAAKFVPFTKKVLKFRKKLDKRRNSVTRH</sequence>
<dbReference type="AlphaFoldDB" id="A0A1I1RSD2"/>
<keyword evidence="3" id="KW-1185">Reference proteome</keyword>
<protein>
    <submittedName>
        <fullName evidence="2">Glycosyltransferase involved in cell wall bisynthesis</fullName>
    </submittedName>
</protein>
<dbReference type="GO" id="GO:0016758">
    <property type="term" value="F:hexosyltransferase activity"/>
    <property type="evidence" value="ECO:0007669"/>
    <property type="project" value="UniProtKB-ARBA"/>
</dbReference>
<dbReference type="Proteomes" id="UP000198611">
    <property type="component" value="Unassembled WGS sequence"/>
</dbReference>
<proteinExistence type="predicted"/>
<dbReference type="InterPro" id="IPR029044">
    <property type="entry name" value="Nucleotide-diphossugar_trans"/>
</dbReference>